<sequence length="580" mass="66589">MNEASNVLLFVTINTHLRVLMDVADLLKSSGRYTPIFVYYPSAVFDCNYNNCQSAPYESYIWTSEHLYSEGSFEPAADYFSSRCSHSTPFSQMTTDKVGHENGKVDNFFRWLSSPTDLAKKTKALLIMVAQVVQLVIYAYTFLRVALFSIIPPLNFPALQQREQNALKKKTRFQRFLLHFYAYRWAEISKRRQRVNVNRLQLLIEKFEDDVLYGLKEQQVFYEQISYFIQQQIPALIILPEDNFFFRGNFIVRAAHLNAVPVAIVPFTIVNTLEWAEAFFNVSAYQADRGWNRLFAKAFPHWVLEHRGRQLIFPAIYVLGSEYFGMTPDVPWLISSGHTDALAAESQFMVDYYIRAGIRRDKIRLTGALSDDTLFFHLSERDRQCKKLGARCGIEMKDKIVLIALPPDQFTTENWKNDEFDCYDTLILFLVGVVTELSGNNFTVLINLHPRITLEKVACLANCGATIVMEPIERLVPLADLYVAVTSATIRLAISCGVPVVNYDAYQYNYDDFKGLSGVCEVRSKQEYRAILNSLLNDPQFYSRVHEAQKASENNFCHLDGKAGERMLALFDDLVSAYLQ</sequence>
<dbReference type="SUPFAM" id="SSF53756">
    <property type="entry name" value="UDP-Glycosyltransferase/glycogen phosphorylase"/>
    <property type="match status" value="1"/>
</dbReference>
<dbReference type="Proteomes" id="UP000006250">
    <property type="component" value="Unassembled WGS sequence"/>
</dbReference>
<proteinExistence type="predicted"/>
<evidence type="ECO:0000313" key="1">
    <source>
        <dbReference type="EMBL" id="EFL50831.1"/>
    </source>
</evidence>
<name>E1JXQ8_SOLFR</name>
<organism evidence="1 2">
    <name type="scientific">Solidesulfovibrio fructosivorans JJ]</name>
    <dbReference type="NCBI Taxonomy" id="596151"/>
    <lineage>
        <taxon>Bacteria</taxon>
        <taxon>Pseudomonadati</taxon>
        <taxon>Thermodesulfobacteriota</taxon>
        <taxon>Desulfovibrionia</taxon>
        <taxon>Desulfovibrionales</taxon>
        <taxon>Desulfovibrionaceae</taxon>
        <taxon>Solidesulfovibrio</taxon>
    </lineage>
</organism>
<comment type="caution">
    <text evidence="1">The sequence shown here is derived from an EMBL/GenBank/DDBJ whole genome shotgun (WGS) entry which is preliminary data.</text>
</comment>
<dbReference type="EMBL" id="AECZ01000015">
    <property type="protein sequence ID" value="EFL50831.1"/>
    <property type="molecule type" value="Genomic_DNA"/>
</dbReference>
<keyword evidence="2" id="KW-1185">Reference proteome</keyword>
<evidence type="ECO:0000313" key="2">
    <source>
        <dbReference type="Proteomes" id="UP000006250"/>
    </source>
</evidence>
<dbReference type="RefSeq" id="WP_005994186.1">
    <property type="nucleotide sequence ID" value="NZ_AECZ01000015.1"/>
</dbReference>
<dbReference type="STRING" id="596151.DesfrDRAFT_2407"/>
<dbReference type="eggNOG" id="COG1887">
    <property type="taxonomic scope" value="Bacteria"/>
</dbReference>
<evidence type="ECO:0008006" key="3">
    <source>
        <dbReference type="Google" id="ProtNLM"/>
    </source>
</evidence>
<dbReference type="AlphaFoldDB" id="E1JXQ8"/>
<protein>
    <recommendedName>
        <fullName evidence="3">CDP-glycerol:poly(Glycerophosphate) glycerophosphotransferase</fullName>
    </recommendedName>
</protein>
<dbReference type="OrthoDB" id="6770241at2"/>
<reference evidence="1 2" key="1">
    <citation type="submission" date="2010-08" db="EMBL/GenBank/DDBJ databases">
        <title>The draft genome of Desulfovibrio fructosovorans JJ.</title>
        <authorList>
            <consortium name="US DOE Joint Genome Institute (JGI-PGF)"/>
            <person name="Lucas S."/>
            <person name="Copeland A."/>
            <person name="Lapidus A."/>
            <person name="Cheng J.-F."/>
            <person name="Bruce D."/>
            <person name="Goodwin L."/>
            <person name="Pitluck S."/>
            <person name="Land M.L."/>
            <person name="Hauser L."/>
            <person name="Chang Y.-J."/>
            <person name="Jeffries C."/>
            <person name="Wall J.D."/>
            <person name="Stahl D.A."/>
            <person name="Arkin A.P."/>
            <person name="Dehal P."/>
            <person name="Stolyar S.M."/>
            <person name="Hazen T.C."/>
            <person name="Woyke T.J."/>
        </authorList>
    </citation>
    <scope>NUCLEOTIDE SEQUENCE [LARGE SCALE GENOMIC DNA]</scope>
    <source>
        <strain evidence="1 2">JJ</strain>
    </source>
</reference>
<gene>
    <name evidence="1" type="ORF">DesfrDRAFT_2407</name>
</gene>
<accession>E1JXQ8</accession>